<evidence type="ECO:0000313" key="4">
    <source>
        <dbReference type="Proteomes" id="UP000051686"/>
    </source>
</evidence>
<dbReference type="InterPro" id="IPR012735">
    <property type="entry name" value="DhaK_1b"/>
</dbReference>
<dbReference type="GO" id="GO:0005829">
    <property type="term" value="C:cytosol"/>
    <property type="evidence" value="ECO:0007669"/>
    <property type="project" value="TreeGrafter"/>
</dbReference>
<dbReference type="SUPFAM" id="SSF82549">
    <property type="entry name" value="DAK1/DegV-like"/>
    <property type="match status" value="1"/>
</dbReference>
<dbReference type="Proteomes" id="UP000051686">
    <property type="component" value="Unassembled WGS sequence"/>
</dbReference>
<feature type="domain" description="DhaK" evidence="2">
    <location>
        <begin position="9"/>
        <end position="330"/>
    </location>
</feature>
<keyword evidence="4" id="KW-1185">Reference proteome</keyword>
<gene>
    <name evidence="3" type="ORF">FD46_GL001032</name>
</gene>
<dbReference type="AlphaFoldDB" id="A0A0R1MAD0"/>
<dbReference type="InterPro" id="IPR004006">
    <property type="entry name" value="DhaK_dom"/>
</dbReference>
<dbReference type="PANTHER" id="PTHR28629">
    <property type="entry name" value="TRIOKINASE/FMN CYCLASE"/>
    <property type="match status" value="1"/>
</dbReference>
<dbReference type="NCBIfam" id="TIGR02362">
    <property type="entry name" value="dhaK1b"/>
    <property type="match status" value="1"/>
</dbReference>
<dbReference type="PANTHER" id="PTHR28629:SF4">
    <property type="entry name" value="TRIOKINASE_FMN CYCLASE"/>
    <property type="match status" value="1"/>
</dbReference>
<sequence>MKNMNIVNESSTLLEDMIEGIEWAYPSLKRVANTHGFCERGLNIDQVPLISGGGSGHEPSDWGFIGPGMLSGIIMGNIFTPPTADEIIDFVSQLTSQKRAFFIVKNFEADVTSFKEAKKKLELNGWQIGMCIVADDVSVENISLKKRQRGVAGTVFFHKILGYYAQNGASIEKLQEISSALLPEVKTIGVAFNGSHLPWTKKRTFSLKEGEIYYGTGIHGEPGYRKETFKSSELLARELISKLKLNFRWTPKDKYALLINSLGGITLMENMIFNNDVRQLLKINKLEVVYDKVGGFMTSNGMNGISLSLFHIANEEWEDALKTAVKAPSWFN</sequence>
<comment type="caution">
    <text evidence="3">The sequence shown here is derived from an EMBL/GenBank/DDBJ whole genome shotgun (WGS) entry which is preliminary data.</text>
</comment>
<evidence type="ECO:0000256" key="1">
    <source>
        <dbReference type="NCBIfam" id="TIGR02362"/>
    </source>
</evidence>
<dbReference type="GO" id="GO:0019563">
    <property type="term" value="P:glycerol catabolic process"/>
    <property type="evidence" value="ECO:0007669"/>
    <property type="project" value="TreeGrafter"/>
</dbReference>
<dbReference type="FunFam" id="3.40.50.10440:FF:000001">
    <property type="entry name" value="Dihydroxyacetone kinase, DhaK subunit"/>
    <property type="match status" value="1"/>
</dbReference>
<dbReference type="GO" id="GO:0004371">
    <property type="term" value="F:glycerone kinase activity"/>
    <property type="evidence" value="ECO:0007669"/>
    <property type="project" value="UniProtKB-UniRule"/>
</dbReference>
<dbReference type="PATRIC" id="fig|1423777.3.peg.1067"/>
<dbReference type="EMBL" id="AZEH01000034">
    <property type="protein sequence ID" value="KRL05087.1"/>
    <property type="molecule type" value="Genomic_DNA"/>
</dbReference>
<protein>
    <recommendedName>
        <fullName evidence="1">DhaKLM operon coactivator DhaQ</fullName>
    </recommendedName>
</protein>
<evidence type="ECO:0000259" key="2">
    <source>
        <dbReference type="PROSITE" id="PS51481"/>
    </source>
</evidence>
<proteinExistence type="predicted"/>
<reference evidence="3 4" key="1">
    <citation type="journal article" date="2015" name="Genome Announc.">
        <title>Expanding the biotechnology potential of lactobacilli through comparative genomics of 213 strains and associated genera.</title>
        <authorList>
            <person name="Sun Z."/>
            <person name="Harris H.M."/>
            <person name="McCann A."/>
            <person name="Guo C."/>
            <person name="Argimon S."/>
            <person name="Zhang W."/>
            <person name="Yang X."/>
            <person name="Jeffery I.B."/>
            <person name="Cooney J.C."/>
            <person name="Kagawa T.F."/>
            <person name="Liu W."/>
            <person name="Song Y."/>
            <person name="Salvetti E."/>
            <person name="Wrobel A."/>
            <person name="Rasinkangas P."/>
            <person name="Parkhill J."/>
            <person name="Rea M.C."/>
            <person name="O'Sullivan O."/>
            <person name="Ritari J."/>
            <person name="Douillard F.P."/>
            <person name="Paul Ross R."/>
            <person name="Yang R."/>
            <person name="Briner A.E."/>
            <person name="Felis G.E."/>
            <person name="de Vos W.M."/>
            <person name="Barrangou R."/>
            <person name="Klaenhammer T.R."/>
            <person name="Caufield P.W."/>
            <person name="Cui Y."/>
            <person name="Zhang H."/>
            <person name="O'Toole P.W."/>
        </authorList>
    </citation>
    <scope>NUCLEOTIDE SEQUENCE [LARGE SCALE GENOMIC DNA]</scope>
    <source>
        <strain evidence="3 4">DSM 19972</strain>
    </source>
</reference>
<evidence type="ECO:0000313" key="3">
    <source>
        <dbReference type="EMBL" id="KRL05087.1"/>
    </source>
</evidence>
<accession>A0A0R1MAD0</accession>
<dbReference type="PROSITE" id="PS51481">
    <property type="entry name" value="DHAK"/>
    <property type="match status" value="1"/>
</dbReference>
<dbReference type="Gene3D" id="3.40.50.10440">
    <property type="entry name" value="Dihydroxyacetone kinase, domain 1"/>
    <property type="match status" value="1"/>
</dbReference>
<dbReference type="Gene3D" id="3.30.1180.20">
    <property type="entry name" value="Dihydroxyacetone kinase, domain 2"/>
    <property type="match status" value="1"/>
</dbReference>
<organism evidence="3 4">
    <name type="scientific">Liquorilactobacillus oeni DSM 19972</name>
    <dbReference type="NCBI Taxonomy" id="1423777"/>
    <lineage>
        <taxon>Bacteria</taxon>
        <taxon>Bacillati</taxon>
        <taxon>Bacillota</taxon>
        <taxon>Bacilli</taxon>
        <taxon>Lactobacillales</taxon>
        <taxon>Lactobacillaceae</taxon>
        <taxon>Liquorilactobacillus</taxon>
    </lineage>
</organism>
<dbReference type="STRING" id="1423777.FD46_GL001032"/>
<dbReference type="InterPro" id="IPR050861">
    <property type="entry name" value="Dihydroxyacetone_Kinase"/>
</dbReference>
<dbReference type="Pfam" id="PF02733">
    <property type="entry name" value="Dak1"/>
    <property type="match status" value="1"/>
</dbReference>
<name>A0A0R1MAD0_9LACO</name>